<dbReference type="Proteomes" id="UP001529510">
    <property type="component" value="Unassembled WGS sequence"/>
</dbReference>
<accession>A0ABD0MI54</accession>
<dbReference type="AlphaFoldDB" id="A0ABD0MI54"/>
<keyword evidence="2" id="KW-1185">Reference proteome</keyword>
<name>A0ABD0MI54_CIRMR</name>
<evidence type="ECO:0000313" key="1">
    <source>
        <dbReference type="EMBL" id="KAL0148635.1"/>
    </source>
</evidence>
<comment type="caution">
    <text evidence="1">The sequence shown here is derived from an EMBL/GenBank/DDBJ whole genome shotgun (WGS) entry which is preliminary data.</text>
</comment>
<sequence length="83" mass="9652">WRLWLLENFNRELKEWCGVFAGLSEKEILENVKGVQVTEVVRFKQRDGAGDPPVLLMFKDDALPQKVFLVSMAFNVKEYIKPP</sequence>
<reference evidence="1 2" key="1">
    <citation type="submission" date="2024-05" db="EMBL/GenBank/DDBJ databases">
        <title>Genome sequencing and assembly of Indian major carp, Cirrhinus mrigala (Hamilton, 1822).</title>
        <authorList>
            <person name="Mohindra V."/>
            <person name="Chowdhury L.M."/>
            <person name="Lal K."/>
            <person name="Jena J.K."/>
        </authorList>
    </citation>
    <scope>NUCLEOTIDE SEQUENCE [LARGE SCALE GENOMIC DNA]</scope>
    <source>
        <strain evidence="1">CM1030</strain>
        <tissue evidence="1">Blood</tissue>
    </source>
</reference>
<feature type="non-terminal residue" evidence="1">
    <location>
        <position position="1"/>
    </location>
</feature>
<dbReference type="EMBL" id="JAMKFB020000701">
    <property type="protein sequence ID" value="KAL0148635.1"/>
    <property type="molecule type" value="Genomic_DNA"/>
</dbReference>
<evidence type="ECO:0000313" key="2">
    <source>
        <dbReference type="Proteomes" id="UP001529510"/>
    </source>
</evidence>
<feature type="non-terminal residue" evidence="1">
    <location>
        <position position="83"/>
    </location>
</feature>
<protein>
    <submittedName>
        <fullName evidence="1">Uncharacterized protein</fullName>
    </submittedName>
</protein>
<gene>
    <name evidence="1" type="ORF">M9458_056075</name>
</gene>
<organism evidence="1 2">
    <name type="scientific">Cirrhinus mrigala</name>
    <name type="common">Mrigala</name>
    <dbReference type="NCBI Taxonomy" id="683832"/>
    <lineage>
        <taxon>Eukaryota</taxon>
        <taxon>Metazoa</taxon>
        <taxon>Chordata</taxon>
        <taxon>Craniata</taxon>
        <taxon>Vertebrata</taxon>
        <taxon>Euteleostomi</taxon>
        <taxon>Actinopterygii</taxon>
        <taxon>Neopterygii</taxon>
        <taxon>Teleostei</taxon>
        <taxon>Ostariophysi</taxon>
        <taxon>Cypriniformes</taxon>
        <taxon>Cyprinidae</taxon>
        <taxon>Labeoninae</taxon>
        <taxon>Labeonini</taxon>
        <taxon>Cirrhinus</taxon>
    </lineage>
</organism>
<proteinExistence type="predicted"/>